<dbReference type="PANTHER" id="PTHR24567:SF26">
    <property type="entry name" value="REGULATORY PROTEIN YEIL"/>
    <property type="match status" value="1"/>
</dbReference>
<dbReference type="EMBL" id="CYZV01000018">
    <property type="protein sequence ID" value="CUO25380.1"/>
    <property type="molecule type" value="Genomic_DNA"/>
</dbReference>
<dbReference type="OrthoDB" id="581021at2"/>
<dbReference type="AlphaFoldDB" id="A0A174GIW6"/>
<reference evidence="5 6" key="1">
    <citation type="submission" date="2015-09" db="EMBL/GenBank/DDBJ databases">
        <authorList>
            <consortium name="Pathogen Informatics"/>
        </authorList>
    </citation>
    <scope>NUCLEOTIDE SEQUENCE [LARGE SCALE GENOMIC DNA]</scope>
    <source>
        <strain evidence="5 6">2789STDY5834855</strain>
    </source>
</reference>
<dbReference type="InterPro" id="IPR036390">
    <property type="entry name" value="WH_DNA-bd_sf"/>
</dbReference>
<keyword evidence="1" id="KW-0805">Transcription regulation</keyword>
<sequence>MKKITNNELLIYYVNKYSLYSYLNKNLLNSLEIHTFNKNEFLCLLNDKLSYMYFLVKGKYKVTTLLSSGKSLLICFNTPLSVIGDIELIENPYADCNVQALEPCICLALPINMIKEYGYNDPIFLRFIISSLQKKLRQNSSYMSINMLSKIENRFASYLVSSIYSNNSGEILVDIDGINNLAELLGSSYRHLNRVIRNFSDLKIIEKNKNIIKILNLEKLTMLAQDIYKY</sequence>
<dbReference type="GO" id="GO:0005829">
    <property type="term" value="C:cytosol"/>
    <property type="evidence" value="ECO:0007669"/>
    <property type="project" value="TreeGrafter"/>
</dbReference>
<dbReference type="SUPFAM" id="SSF46785">
    <property type="entry name" value="Winged helix' DNA-binding domain"/>
    <property type="match status" value="1"/>
</dbReference>
<dbReference type="CDD" id="cd00038">
    <property type="entry name" value="CAP_ED"/>
    <property type="match status" value="1"/>
</dbReference>
<gene>
    <name evidence="5" type="primary">yeiL_2</name>
    <name evidence="5" type="ORF">ERS852470_01832</name>
</gene>
<dbReference type="InterPro" id="IPR036388">
    <property type="entry name" value="WH-like_DNA-bd_sf"/>
</dbReference>
<dbReference type="Pfam" id="PF00027">
    <property type="entry name" value="cNMP_binding"/>
    <property type="match status" value="1"/>
</dbReference>
<dbReference type="GO" id="GO:0003700">
    <property type="term" value="F:DNA-binding transcription factor activity"/>
    <property type="evidence" value="ECO:0007669"/>
    <property type="project" value="TreeGrafter"/>
</dbReference>
<keyword evidence="2" id="KW-0238">DNA-binding</keyword>
<dbReference type="GO" id="GO:0003677">
    <property type="term" value="F:DNA binding"/>
    <property type="evidence" value="ECO:0007669"/>
    <property type="project" value="UniProtKB-KW"/>
</dbReference>
<accession>A0A174GIW6</accession>
<dbReference type="InterPro" id="IPR012318">
    <property type="entry name" value="HTH_CRP"/>
</dbReference>
<evidence type="ECO:0000313" key="6">
    <source>
        <dbReference type="Proteomes" id="UP000095558"/>
    </source>
</evidence>
<dbReference type="Proteomes" id="UP000095558">
    <property type="component" value="Unassembled WGS sequence"/>
</dbReference>
<dbReference type="Pfam" id="PF13545">
    <property type="entry name" value="HTH_Crp_2"/>
    <property type="match status" value="1"/>
</dbReference>
<dbReference type="InterPro" id="IPR018490">
    <property type="entry name" value="cNMP-bd_dom_sf"/>
</dbReference>
<evidence type="ECO:0000256" key="1">
    <source>
        <dbReference type="ARBA" id="ARBA00023015"/>
    </source>
</evidence>
<dbReference type="SUPFAM" id="SSF51206">
    <property type="entry name" value="cAMP-binding domain-like"/>
    <property type="match status" value="1"/>
</dbReference>
<evidence type="ECO:0000259" key="4">
    <source>
        <dbReference type="PROSITE" id="PS50042"/>
    </source>
</evidence>
<dbReference type="PANTHER" id="PTHR24567">
    <property type="entry name" value="CRP FAMILY TRANSCRIPTIONAL REGULATORY PROTEIN"/>
    <property type="match status" value="1"/>
</dbReference>
<name>A0A174GIW6_9CLOT</name>
<protein>
    <submittedName>
        <fullName evidence="5">Transcriptional regulator</fullName>
    </submittedName>
</protein>
<dbReference type="Gene3D" id="2.60.120.10">
    <property type="entry name" value="Jelly Rolls"/>
    <property type="match status" value="1"/>
</dbReference>
<feature type="domain" description="Cyclic nucleotide-binding" evidence="4">
    <location>
        <begin position="26"/>
        <end position="135"/>
    </location>
</feature>
<evidence type="ECO:0000256" key="2">
    <source>
        <dbReference type="ARBA" id="ARBA00023125"/>
    </source>
</evidence>
<evidence type="ECO:0000256" key="3">
    <source>
        <dbReference type="ARBA" id="ARBA00023163"/>
    </source>
</evidence>
<dbReference type="RefSeq" id="WP_042395063.1">
    <property type="nucleotide sequence ID" value="NZ_CYYT01000024.1"/>
</dbReference>
<evidence type="ECO:0000313" key="5">
    <source>
        <dbReference type="EMBL" id="CUO25380.1"/>
    </source>
</evidence>
<dbReference type="Gene3D" id="1.10.10.10">
    <property type="entry name" value="Winged helix-like DNA-binding domain superfamily/Winged helix DNA-binding domain"/>
    <property type="match status" value="1"/>
</dbReference>
<dbReference type="GeneID" id="83010827"/>
<dbReference type="InterPro" id="IPR050397">
    <property type="entry name" value="Env_Response_Regulators"/>
</dbReference>
<proteinExistence type="predicted"/>
<keyword evidence="3" id="KW-0804">Transcription</keyword>
<dbReference type="PROSITE" id="PS50042">
    <property type="entry name" value="CNMP_BINDING_3"/>
    <property type="match status" value="1"/>
</dbReference>
<organism evidence="5 6">
    <name type="scientific">Clostridium disporicum</name>
    <dbReference type="NCBI Taxonomy" id="84024"/>
    <lineage>
        <taxon>Bacteria</taxon>
        <taxon>Bacillati</taxon>
        <taxon>Bacillota</taxon>
        <taxon>Clostridia</taxon>
        <taxon>Eubacteriales</taxon>
        <taxon>Clostridiaceae</taxon>
        <taxon>Clostridium</taxon>
    </lineage>
</organism>
<dbReference type="InterPro" id="IPR014710">
    <property type="entry name" value="RmlC-like_jellyroll"/>
</dbReference>
<dbReference type="InterPro" id="IPR000595">
    <property type="entry name" value="cNMP-bd_dom"/>
</dbReference>